<dbReference type="AlphaFoldDB" id="A0A5B7CY97"/>
<proteinExistence type="predicted"/>
<protein>
    <submittedName>
        <fullName evidence="2">Uncharacterized protein</fullName>
    </submittedName>
</protein>
<dbReference type="EMBL" id="VSRR010000323">
    <property type="protein sequence ID" value="MPC14035.1"/>
    <property type="molecule type" value="Genomic_DNA"/>
</dbReference>
<dbReference type="Proteomes" id="UP000324222">
    <property type="component" value="Unassembled WGS sequence"/>
</dbReference>
<feature type="compositionally biased region" description="Basic residues" evidence="1">
    <location>
        <begin position="65"/>
        <end position="75"/>
    </location>
</feature>
<keyword evidence="3" id="KW-1185">Reference proteome</keyword>
<gene>
    <name evidence="2" type="ORF">E2C01_006788</name>
</gene>
<comment type="caution">
    <text evidence="2">The sequence shown here is derived from an EMBL/GenBank/DDBJ whole genome shotgun (WGS) entry which is preliminary data.</text>
</comment>
<feature type="compositionally biased region" description="Basic and acidic residues" evidence="1">
    <location>
        <begin position="47"/>
        <end position="63"/>
    </location>
</feature>
<feature type="compositionally biased region" description="Basic and acidic residues" evidence="1">
    <location>
        <begin position="127"/>
        <end position="137"/>
    </location>
</feature>
<name>A0A5B7CY97_PORTR</name>
<sequence length="137" mass="15691">MKERNDDDLKDKKEKEEKEKEKKEEEQEDKEGKNGAKTEENDDDENEKGAKDEEAEKGKEARGIKGSRRGGRAGVRRLLSPGAVVLTERSRRPSWRRPISSGAREKEVKYNETPKRPQARRPSCGDIDPRKCLDQDA</sequence>
<feature type="region of interest" description="Disordered" evidence="1">
    <location>
        <begin position="1"/>
        <end position="137"/>
    </location>
</feature>
<organism evidence="2 3">
    <name type="scientific">Portunus trituberculatus</name>
    <name type="common">Swimming crab</name>
    <name type="synonym">Neptunus trituberculatus</name>
    <dbReference type="NCBI Taxonomy" id="210409"/>
    <lineage>
        <taxon>Eukaryota</taxon>
        <taxon>Metazoa</taxon>
        <taxon>Ecdysozoa</taxon>
        <taxon>Arthropoda</taxon>
        <taxon>Crustacea</taxon>
        <taxon>Multicrustacea</taxon>
        <taxon>Malacostraca</taxon>
        <taxon>Eumalacostraca</taxon>
        <taxon>Eucarida</taxon>
        <taxon>Decapoda</taxon>
        <taxon>Pleocyemata</taxon>
        <taxon>Brachyura</taxon>
        <taxon>Eubrachyura</taxon>
        <taxon>Portunoidea</taxon>
        <taxon>Portunidae</taxon>
        <taxon>Portuninae</taxon>
        <taxon>Portunus</taxon>
    </lineage>
</organism>
<feature type="compositionally biased region" description="Basic and acidic residues" evidence="1">
    <location>
        <begin position="1"/>
        <end position="39"/>
    </location>
</feature>
<evidence type="ECO:0000313" key="3">
    <source>
        <dbReference type="Proteomes" id="UP000324222"/>
    </source>
</evidence>
<evidence type="ECO:0000256" key="1">
    <source>
        <dbReference type="SAM" id="MobiDB-lite"/>
    </source>
</evidence>
<feature type="compositionally biased region" description="Basic and acidic residues" evidence="1">
    <location>
        <begin position="103"/>
        <end position="115"/>
    </location>
</feature>
<evidence type="ECO:0000313" key="2">
    <source>
        <dbReference type="EMBL" id="MPC14035.1"/>
    </source>
</evidence>
<reference evidence="2 3" key="1">
    <citation type="submission" date="2019-05" db="EMBL/GenBank/DDBJ databases">
        <title>Another draft genome of Portunus trituberculatus and its Hox gene families provides insights of decapod evolution.</title>
        <authorList>
            <person name="Jeong J.-H."/>
            <person name="Song I."/>
            <person name="Kim S."/>
            <person name="Choi T."/>
            <person name="Kim D."/>
            <person name="Ryu S."/>
            <person name="Kim W."/>
        </authorList>
    </citation>
    <scope>NUCLEOTIDE SEQUENCE [LARGE SCALE GENOMIC DNA]</scope>
    <source>
        <tissue evidence="2">Muscle</tissue>
    </source>
</reference>
<accession>A0A5B7CY97</accession>